<evidence type="ECO:0000256" key="1">
    <source>
        <dbReference type="ARBA" id="ARBA00006295"/>
    </source>
</evidence>
<feature type="region of interest" description="Disordered" evidence="2">
    <location>
        <begin position="132"/>
        <end position="180"/>
    </location>
</feature>
<feature type="domain" description="ParB/Spo0J HTH" evidence="3">
    <location>
        <begin position="47"/>
        <end position="122"/>
    </location>
</feature>
<geneLocation type="plasmid" evidence="4 5">
    <name>unnamed2</name>
</geneLocation>
<gene>
    <name evidence="4" type="ORF">KGD82_27575</name>
</gene>
<evidence type="ECO:0000313" key="4">
    <source>
        <dbReference type="EMBL" id="QVJ03451.1"/>
    </source>
</evidence>
<dbReference type="NCBIfam" id="TIGR00180">
    <property type="entry name" value="parB_part"/>
    <property type="match status" value="1"/>
</dbReference>
<dbReference type="PANTHER" id="PTHR33375:SF1">
    <property type="entry name" value="CHROMOSOME-PARTITIONING PROTEIN PARB-RELATED"/>
    <property type="match status" value="1"/>
</dbReference>
<dbReference type="GO" id="GO:0007059">
    <property type="term" value="P:chromosome segregation"/>
    <property type="evidence" value="ECO:0007669"/>
    <property type="project" value="TreeGrafter"/>
</dbReference>
<evidence type="ECO:0000256" key="2">
    <source>
        <dbReference type="SAM" id="MobiDB-lite"/>
    </source>
</evidence>
<sequence>MVINGNRRLAAARLAELPTLAVHLTGLTGSDLASVRAAVLVENIHRKDLEPLEEARAVAELVELHGTQAVAAEQVGKSQGWVSQRLSLLSLEPELRDDLASGALRVREARSLARLSAREQLQAREDGYYPVISEGATEGSSGVQAGGSAKGSGVSGEGAAKGAPARERAVRNRGPAKRSS</sequence>
<dbReference type="GO" id="GO:0045881">
    <property type="term" value="P:positive regulation of sporulation resulting in formation of a cellular spore"/>
    <property type="evidence" value="ECO:0007669"/>
    <property type="project" value="TreeGrafter"/>
</dbReference>
<comment type="similarity">
    <text evidence="1">Belongs to the ParB family.</text>
</comment>
<dbReference type="Pfam" id="PF17762">
    <property type="entry name" value="HTH_ParB"/>
    <property type="match status" value="1"/>
</dbReference>
<organism evidence="4 5">
    <name type="scientific">Nocardiopsis eucommiae</name>
    <dbReference type="NCBI Taxonomy" id="2831970"/>
    <lineage>
        <taxon>Bacteria</taxon>
        <taxon>Bacillati</taxon>
        <taxon>Actinomycetota</taxon>
        <taxon>Actinomycetes</taxon>
        <taxon>Streptosporangiales</taxon>
        <taxon>Nocardiopsidaceae</taxon>
        <taxon>Nocardiopsis</taxon>
    </lineage>
</organism>
<accession>A0A975LDY4</accession>
<dbReference type="PANTHER" id="PTHR33375">
    <property type="entry name" value="CHROMOSOME-PARTITIONING PROTEIN PARB-RELATED"/>
    <property type="match status" value="1"/>
</dbReference>
<dbReference type="FunFam" id="1.10.10.2830:FF:000001">
    <property type="entry name" value="Chromosome partitioning protein ParB"/>
    <property type="match status" value="1"/>
</dbReference>
<dbReference type="GO" id="GO:0005694">
    <property type="term" value="C:chromosome"/>
    <property type="evidence" value="ECO:0007669"/>
    <property type="project" value="TreeGrafter"/>
</dbReference>
<evidence type="ECO:0000259" key="3">
    <source>
        <dbReference type="Pfam" id="PF17762"/>
    </source>
</evidence>
<dbReference type="Gene3D" id="1.10.10.2830">
    <property type="match status" value="1"/>
</dbReference>
<dbReference type="KEGG" id="nec:KGD82_27575"/>
<dbReference type="EMBL" id="CP074403">
    <property type="protein sequence ID" value="QVJ03451.1"/>
    <property type="molecule type" value="Genomic_DNA"/>
</dbReference>
<dbReference type="InterPro" id="IPR041468">
    <property type="entry name" value="HTH_ParB/Spo0J"/>
</dbReference>
<evidence type="ECO:0000313" key="5">
    <source>
        <dbReference type="Proteomes" id="UP000682416"/>
    </source>
</evidence>
<protein>
    <submittedName>
        <fullName evidence="4">ParB/RepB/Spo0J family partition protein</fullName>
    </submittedName>
</protein>
<dbReference type="GO" id="GO:0003677">
    <property type="term" value="F:DNA binding"/>
    <property type="evidence" value="ECO:0007669"/>
    <property type="project" value="InterPro"/>
</dbReference>
<reference evidence="4" key="1">
    <citation type="submission" date="2021-05" db="EMBL/GenBank/DDBJ databases">
        <authorList>
            <person name="Kaiqin L."/>
            <person name="Jian G."/>
        </authorList>
    </citation>
    <scope>NUCLEOTIDE SEQUENCE</scope>
    <source>
        <strain evidence="4">HDS5</strain>
        <plasmid evidence="4">unnamed2</plasmid>
    </source>
</reference>
<name>A0A975LDY4_9ACTN</name>
<dbReference type="Proteomes" id="UP000682416">
    <property type="component" value="Plasmid unnamed2"/>
</dbReference>
<dbReference type="InterPro" id="IPR004437">
    <property type="entry name" value="ParB/RepB/Spo0J"/>
</dbReference>
<keyword evidence="4" id="KW-0614">Plasmid</keyword>
<keyword evidence="5" id="KW-1185">Reference proteome</keyword>
<dbReference type="SUPFAM" id="SSF109709">
    <property type="entry name" value="KorB DNA-binding domain-like"/>
    <property type="match status" value="1"/>
</dbReference>
<dbReference type="InterPro" id="IPR050336">
    <property type="entry name" value="Chromosome_partition/occlusion"/>
</dbReference>
<feature type="compositionally biased region" description="Gly residues" evidence="2">
    <location>
        <begin position="144"/>
        <end position="156"/>
    </location>
</feature>
<dbReference type="AlphaFoldDB" id="A0A975LDY4"/>
<proteinExistence type="inferred from homology"/>